<dbReference type="SUPFAM" id="SSF49373">
    <property type="entry name" value="Invasin/intimin cell-adhesion fragments"/>
    <property type="match status" value="1"/>
</dbReference>
<feature type="domain" description="Glycoside hydrolase family 2 catalytic" evidence="8">
    <location>
        <begin position="329"/>
        <end position="549"/>
    </location>
</feature>
<dbReference type="InterPro" id="IPR006101">
    <property type="entry name" value="Glyco_hydro_2"/>
</dbReference>
<dbReference type="EMBL" id="BSTJ01000015">
    <property type="protein sequence ID" value="GLY80628.1"/>
    <property type="molecule type" value="Genomic_DNA"/>
</dbReference>
<evidence type="ECO:0000259" key="9">
    <source>
        <dbReference type="Pfam" id="PF02837"/>
    </source>
</evidence>
<dbReference type="GO" id="GO:0004553">
    <property type="term" value="F:hydrolase activity, hydrolyzing O-glycosyl compounds"/>
    <property type="evidence" value="ECO:0007669"/>
    <property type="project" value="InterPro"/>
</dbReference>
<sequence length="1040" mass="111427">MSGTFRAAFATRLLVAVSLVLAALPARAQAAAPPPRSAVTEHVAGTGRSVDFDQDWRFALVNPEGVTDPTGAYAHAADPGYDDSSWRRVNLPHDWSIERDPTPDGGTNAGTGFLQGGLGWYRKTFTLPSSMAGRRISAEFDGVYMDSVIYFNGRQVGAHAYGYTGFDVDLTDLAHTDGTTPNVLAVEVRNQLPSSRWYSGSGIYRDVHLTVTAPVHVQRHGVFVTTPDLANTVKAGYANVHARTDVAGATADTQVVATVRDARGRTVARGASGVTAGTAAADLRVDHPELWSTARPYLYTLRTDVVVAGRTVDTTTTRFGVRWSAFSPDGGFSLNGQRMKLQGVDLHHDGGALGAAVTEDALYRQMKIMKSMGVNAFRTSHNPPSPAMVRVCEELGIVMMVEAFDTWHTPKVKYDYGRFFDANSDADITEMVNAAKNSPAVVMWSIGNEIPDSTSVTVGVPIARRLIADVRAVDTTRPIVMGSDKYRSVPAPGSAQDQILRMLDGIGLNYNTAASIDGLHARYPDKFFFESESSSETSTRGVYQDPQQLNTGENHTPGKRGASSYDNNLASWTMSGEYGLKKDRDRAWYAGEFLWSGMDYIGEPTPYNVFPVKASFFGAVDTAGFPKDMYYLFRSQWTTAPMVHLLPMNWTDHRRGDPVQVWAYSNADTVELFLNGRSLGTRRFDHKTTTDGRGYLETTEATHDDKTVTSGPYPGSYTSPNGSAGKLHLTWDVPFEPGTLKAVATRDGKVVATDVLKTAGAPYTVRLSPDRRTIDADGRSLSYVTADVVDAHGVTVPGADDSLRFTVTGGSLAGLDNGQEESAENYKAPVRAAFNGKALAIVRSGTAPGPITVTVTGAGLHPASTVIHATGGTPGVTVAAPVPVRAAPAAAPTVTADASYSGAPGTLPAAMLDGDTESGGWSNYYNKPATALLPAYSLAHPREWVSVTWPKTRTLGGVTPYFTVGAGCALPASVAVSYLRDGRYVPVRNLSITWATGSNQPTEITFDPVRTTSVRLDLASRAPGTPDGFLQIAELRFPGD</sequence>
<dbReference type="InterPro" id="IPR013783">
    <property type="entry name" value="Ig-like_fold"/>
</dbReference>
<feature type="domain" description="DUF4982" evidence="10">
    <location>
        <begin position="656"/>
        <end position="752"/>
    </location>
</feature>
<feature type="domain" description="Glycosyl hydrolases family 2 sugar binding" evidence="9">
    <location>
        <begin position="117"/>
        <end position="210"/>
    </location>
</feature>
<comment type="similarity">
    <text evidence="1">Belongs to the glycosyl hydrolase 2 family.</text>
</comment>
<dbReference type="AlphaFoldDB" id="A0A9W6RRU9"/>
<dbReference type="SUPFAM" id="SSF49785">
    <property type="entry name" value="Galactose-binding domain-like"/>
    <property type="match status" value="2"/>
</dbReference>
<feature type="compositionally biased region" description="Polar residues" evidence="4">
    <location>
        <begin position="545"/>
        <end position="554"/>
    </location>
</feature>
<evidence type="ECO:0000259" key="10">
    <source>
        <dbReference type="Pfam" id="PF16355"/>
    </source>
</evidence>
<evidence type="ECO:0000259" key="8">
    <source>
        <dbReference type="Pfam" id="PF02836"/>
    </source>
</evidence>
<dbReference type="SUPFAM" id="SSF51445">
    <property type="entry name" value="(Trans)glycosidases"/>
    <property type="match status" value="1"/>
</dbReference>
<evidence type="ECO:0000259" key="11">
    <source>
        <dbReference type="Pfam" id="PF18565"/>
    </source>
</evidence>
<keyword evidence="3" id="KW-0326">Glycosidase</keyword>
<dbReference type="InterPro" id="IPR017853">
    <property type="entry name" value="GH"/>
</dbReference>
<protein>
    <submittedName>
        <fullName evidence="12">Beta-galactosidase</fullName>
    </submittedName>
</protein>
<dbReference type="RefSeq" id="WP_285633840.1">
    <property type="nucleotide sequence ID" value="NZ_BSTJ01000015.1"/>
</dbReference>
<dbReference type="Gene3D" id="2.60.120.260">
    <property type="entry name" value="Galactose-binding domain-like"/>
    <property type="match status" value="2"/>
</dbReference>
<evidence type="ECO:0000313" key="13">
    <source>
        <dbReference type="Proteomes" id="UP001165135"/>
    </source>
</evidence>
<feature type="domain" description="F5/8 type C" evidence="7">
    <location>
        <begin position="897"/>
        <end position="1034"/>
    </location>
</feature>
<name>A0A9W6RRU9_9ACTN</name>
<keyword evidence="5" id="KW-0732">Signal</keyword>
<dbReference type="SUPFAM" id="SSF49303">
    <property type="entry name" value="beta-Galactosidase/glucuronidase domain"/>
    <property type="match status" value="1"/>
</dbReference>
<dbReference type="Pfam" id="PF02837">
    <property type="entry name" value="Glyco_hydro_2_N"/>
    <property type="match status" value="1"/>
</dbReference>
<reference evidence="12" key="1">
    <citation type="submission" date="2023-03" db="EMBL/GenBank/DDBJ databases">
        <title>Actinoallomurus iriomotensis NBRC 103681.</title>
        <authorList>
            <person name="Ichikawa N."/>
            <person name="Sato H."/>
            <person name="Tonouchi N."/>
        </authorList>
    </citation>
    <scope>NUCLEOTIDE SEQUENCE</scope>
    <source>
        <strain evidence="12">NBRC 103681</strain>
    </source>
</reference>
<gene>
    <name evidence="12" type="ORF">Airi01_088950</name>
</gene>
<accession>A0A9W6RRU9</accession>
<dbReference type="GO" id="GO:0005975">
    <property type="term" value="P:carbohydrate metabolic process"/>
    <property type="evidence" value="ECO:0007669"/>
    <property type="project" value="InterPro"/>
</dbReference>
<dbReference type="Proteomes" id="UP001165135">
    <property type="component" value="Unassembled WGS sequence"/>
</dbReference>
<evidence type="ECO:0000259" key="7">
    <source>
        <dbReference type="Pfam" id="PF00754"/>
    </source>
</evidence>
<dbReference type="InterPro" id="IPR040605">
    <property type="entry name" value="Glyco_hydro2_dom5"/>
</dbReference>
<evidence type="ECO:0000256" key="4">
    <source>
        <dbReference type="SAM" id="MobiDB-lite"/>
    </source>
</evidence>
<dbReference type="InterPro" id="IPR006102">
    <property type="entry name" value="Ig-like_GH2"/>
</dbReference>
<dbReference type="PANTHER" id="PTHR42732:SF1">
    <property type="entry name" value="BETA-MANNOSIDASE"/>
    <property type="match status" value="1"/>
</dbReference>
<dbReference type="InterPro" id="IPR051913">
    <property type="entry name" value="GH2_Domain-Containing"/>
</dbReference>
<dbReference type="InterPro" id="IPR008964">
    <property type="entry name" value="Invasin/intimin_cell_adhesion"/>
</dbReference>
<dbReference type="Pfam" id="PF02836">
    <property type="entry name" value="Glyco_hydro_2_C"/>
    <property type="match status" value="1"/>
</dbReference>
<feature type="domain" description="Glycoside hydrolase family 2 immunoglobulin-like beta-sandwich" evidence="6">
    <location>
        <begin position="223"/>
        <end position="322"/>
    </location>
</feature>
<evidence type="ECO:0000256" key="5">
    <source>
        <dbReference type="SAM" id="SignalP"/>
    </source>
</evidence>
<dbReference type="InterPro" id="IPR006103">
    <property type="entry name" value="Glyco_hydro_2_cat"/>
</dbReference>
<dbReference type="PRINTS" id="PR00132">
    <property type="entry name" value="GLHYDRLASE2"/>
</dbReference>
<feature type="chain" id="PRO_5040878134" evidence="5">
    <location>
        <begin position="29"/>
        <end position="1040"/>
    </location>
</feature>
<dbReference type="Gene3D" id="2.60.40.10">
    <property type="entry name" value="Immunoglobulins"/>
    <property type="match status" value="3"/>
</dbReference>
<feature type="domain" description="Glycoside hydrolase family 2" evidence="11">
    <location>
        <begin position="766"/>
        <end position="864"/>
    </location>
</feature>
<dbReference type="Pfam" id="PF00754">
    <property type="entry name" value="F5_F8_type_C"/>
    <property type="match status" value="1"/>
</dbReference>
<dbReference type="InterPro" id="IPR032311">
    <property type="entry name" value="DUF4982"/>
</dbReference>
<comment type="caution">
    <text evidence="12">The sequence shown here is derived from an EMBL/GenBank/DDBJ whole genome shotgun (WGS) entry which is preliminary data.</text>
</comment>
<dbReference type="Gene3D" id="3.20.20.80">
    <property type="entry name" value="Glycosidases"/>
    <property type="match status" value="1"/>
</dbReference>
<evidence type="ECO:0000256" key="1">
    <source>
        <dbReference type="ARBA" id="ARBA00007401"/>
    </source>
</evidence>
<evidence type="ECO:0000256" key="2">
    <source>
        <dbReference type="ARBA" id="ARBA00022801"/>
    </source>
</evidence>
<dbReference type="InterPro" id="IPR036156">
    <property type="entry name" value="Beta-gal/glucu_dom_sf"/>
</dbReference>
<proteinExistence type="inferred from homology"/>
<dbReference type="InterPro" id="IPR008979">
    <property type="entry name" value="Galactose-bd-like_sf"/>
</dbReference>
<dbReference type="PANTHER" id="PTHR42732">
    <property type="entry name" value="BETA-GALACTOSIDASE"/>
    <property type="match status" value="1"/>
</dbReference>
<keyword evidence="2" id="KW-0378">Hydrolase</keyword>
<organism evidence="12 13">
    <name type="scientific">Actinoallomurus iriomotensis</name>
    <dbReference type="NCBI Taxonomy" id="478107"/>
    <lineage>
        <taxon>Bacteria</taxon>
        <taxon>Bacillati</taxon>
        <taxon>Actinomycetota</taxon>
        <taxon>Actinomycetes</taxon>
        <taxon>Streptosporangiales</taxon>
        <taxon>Thermomonosporaceae</taxon>
        <taxon>Actinoallomurus</taxon>
    </lineage>
</organism>
<dbReference type="InterPro" id="IPR000421">
    <property type="entry name" value="FA58C"/>
</dbReference>
<dbReference type="Pfam" id="PF16355">
    <property type="entry name" value="DUF4982"/>
    <property type="match status" value="1"/>
</dbReference>
<dbReference type="Pfam" id="PF18565">
    <property type="entry name" value="Glyco_hydro2_C5"/>
    <property type="match status" value="1"/>
</dbReference>
<evidence type="ECO:0000313" key="12">
    <source>
        <dbReference type="EMBL" id="GLY80628.1"/>
    </source>
</evidence>
<dbReference type="InterPro" id="IPR006104">
    <property type="entry name" value="Glyco_hydro_2_N"/>
</dbReference>
<evidence type="ECO:0000259" key="6">
    <source>
        <dbReference type="Pfam" id="PF00703"/>
    </source>
</evidence>
<dbReference type="Pfam" id="PF00703">
    <property type="entry name" value="Glyco_hydro_2"/>
    <property type="match status" value="1"/>
</dbReference>
<evidence type="ECO:0000256" key="3">
    <source>
        <dbReference type="ARBA" id="ARBA00023295"/>
    </source>
</evidence>
<feature type="region of interest" description="Disordered" evidence="4">
    <location>
        <begin position="532"/>
        <end position="564"/>
    </location>
</feature>
<feature type="signal peptide" evidence="5">
    <location>
        <begin position="1"/>
        <end position="28"/>
    </location>
</feature>